<organism evidence="13 14">
    <name type="scientific">Eleusine coracana subsp. coracana</name>
    <dbReference type="NCBI Taxonomy" id="191504"/>
    <lineage>
        <taxon>Eukaryota</taxon>
        <taxon>Viridiplantae</taxon>
        <taxon>Streptophyta</taxon>
        <taxon>Embryophyta</taxon>
        <taxon>Tracheophyta</taxon>
        <taxon>Spermatophyta</taxon>
        <taxon>Magnoliopsida</taxon>
        <taxon>Liliopsida</taxon>
        <taxon>Poales</taxon>
        <taxon>Poaceae</taxon>
        <taxon>PACMAD clade</taxon>
        <taxon>Chloridoideae</taxon>
        <taxon>Cynodonteae</taxon>
        <taxon>Eleusininae</taxon>
        <taxon>Eleusine</taxon>
    </lineage>
</organism>
<evidence type="ECO:0000256" key="10">
    <source>
        <dbReference type="PROSITE-ProRule" id="PRU10141"/>
    </source>
</evidence>
<dbReference type="InterPro" id="IPR050108">
    <property type="entry name" value="CDK"/>
</dbReference>
<keyword evidence="14" id="KW-1185">Reference proteome</keyword>
<dbReference type="GO" id="GO:0005634">
    <property type="term" value="C:nucleus"/>
    <property type="evidence" value="ECO:0007669"/>
    <property type="project" value="TreeGrafter"/>
</dbReference>
<dbReference type="PROSITE" id="PS00108">
    <property type="entry name" value="PROTEIN_KINASE_ST"/>
    <property type="match status" value="1"/>
</dbReference>
<comment type="catalytic activity">
    <reaction evidence="9">
        <text>[DNA-directed RNA polymerase] + ATP = phospho-[DNA-directed RNA polymerase] + ADP + H(+)</text>
        <dbReference type="Rhea" id="RHEA:10216"/>
        <dbReference type="Rhea" id="RHEA-COMP:11321"/>
        <dbReference type="Rhea" id="RHEA-COMP:11322"/>
        <dbReference type="ChEBI" id="CHEBI:15378"/>
        <dbReference type="ChEBI" id="CHEBI:30616"/>
        <dbReference type="ChEBI" id="CHEBI:43176"/>
        <dbReference type="ChEBI" id="CHEBI:68546"/>
        <dbReference type="ChEBI" id="CHEBI:456216"/>
        <dbReference type="EC" id="2.7.11.23"/>
    </reaction>
</comment>
<dbReference type="GO" id="GO:0008353">
    <property type="term" value="F:RNA polymerase II CTD heptapeptide repeat kinase activity"/>
    <property type="evidence" value="ECO:0007669"/>
    <property type="project" value="UniProtKB-EC"/>
</dbReference>
<dbReference type="Pfam" id="PF00069">
    <property type="entry name" value="Pkinase"/>
    <property type="match status" value="1"/>
</dbReference>
<dbReference type="EC" id="2.7.11.23" evidence="2"/>
<dbReference type="EMBL" id="BQKI01000006">
    <property type="protein sequence ID" value="GJM96268.1"/>
    <property type="molecule type" value="Genomic_DNA"/>
</dbReference>
<protein>
    <recommendedName>
        <fullName evidence="2">[RNA-polymerase]-subunit kinase</fullName>
        <ecNumber evidence="2">2.7.11.23</ecNumber>
    </recommendedName>
</protein>
<feature type="binding site" evidence="10">
    <location>
        <position position="47"/>
    </location>
    <ligand>
        <name>ATP</name>
        <dbReference type="ChEBI" id="CHEBI:30616"/>
    </ligand>
</feature>
<dbReference type="FunFam" id="1.10.510.10:FF:000624">
    <property type="entry name" value="Mitogen-activated protein kinase"/>
    <property type="match status" value="1"/>
</dbReference>
<dbReference type="PANTHER" id="PTHR24056">
    <property type="entry name" value="CELL DIVISION PROTEIN KINASE"/>
    <property type="match status" value="1"/>
</dbReference>
<evidence type="ECO:0000256" key="5">
    <source>
        <dbReference type="ARBA" id="ARBA00022679"/>
    </source>
</evidence>
<accession>A0AAV5CDV6</accession>
<evidence type="ECO:0000256" key="11">
    <source>
        <dbReference type="RuleBase" id="RU000304"/>
    </source>
</evidence>
<keyword evidence="4" id="KW-0597">Phosphoprotein</keyword>
<comment type="similarity">
    <text evidence="1">Belongs to the protein kinase superfamily. CMGC Ser/Thr protein kinase family. CDC2/CDKX subfamily.</text>
</comment>
<keyword evidence="8 10" id="KW-0067">ATP-binding</keyword>
<reference evidence="13" key="2">
    <citation type="submission" date="2021-12" db="EMBL/GenBank/DDBJ databases">
        <title>Resequencing data analysis of finger millet.</title>
        <authorList>
            <person name="Hatakeyama M."/>
            <person name="Aluri S."/>
            <person name="Balachadran M.T."/>
            <person name="Sivarajan S.R."/>
            <person name="Poveda L."/>
            <person name="Shimizu-Inatsugi R."/>
            <person name="Schlapbach R."/>
            <person name="Sreeman S.M."/>
            <person name="Shimizu K.K."/>
        </authorList>
    </citation>
    <scope>NUCLEOTIDE SEQUENCE</scope>
</reference>
<evidence type="ECO:0000259" key="12">
    <source>
        <dbReference type="PROSITE" id="PS50011"/>
    </source>
</evidence>
<evidence type="ECO:0000256" key="1">
    <source>
        <dbReference type="ARBA" id="ARBA00006485"/>
    </source>
</evidence>
<keyword evidence="7" id="KW-0418">Kinase</keyword>
<evidence type="ECO:0000313" key="13">
    <source>
        <dbReference type="EMBL" id="GJM96268.1"/>
    </source>
</evidence>
<dbReference type="Proteomes" id="UP001054889">
    <property type="component" value="Unassembled WGS sequence"/>
</dbReference>
<feature type="domain" description="Protein kinase" evidence="12">
    <location>
        <begin position="18"/>
        <end position="313"/>
    </location>
</feature>
<dbReference type="Gene3D" id="1.10.510.10">
    <property type="entry name" value="Transferase(Phosphotransferase) domain 1"/>
    <property type="match status" value="1"/>
</dbReference>
<comment type="caution">
    <text evidence="13">The sequence shown here is derived from an EMBL/GenBank/DDBJ whole genome shotgun (WGS) entry which is preliminary data.</text>
</comment>
<dbReference type="InterPro" id="IPR011009">
    <property type="entry name" value="Kinase-like_dom_sf"/>
</dbReference>
<proteinExistence type="inferred from homology"/>
<dbReference type="InterPro" id="IPR017441">
    <property type="entry name" value="Protein_kinase_ATP_BS"/>
</dbReference>
<keyword evidence="3 11" id="KW-0723">Serine/threonine-protein kinase</keyword>
<keyword evidence="5" id="KW-0808">Transferase</keyword>
<evidence type="ECO:0000256" key="9">
    <source>
        <dbReference type="ARBA" id="ARBA00049280"/>
    </source>
</evidence>
<evidence type="ECO:0000256" key="3">
    <source>
        <dbReference type="ARBA" id="ARBA00022527"/>
    </source>
</evidence>
<evidence type="ECO:0000256" key="6">
    <source>
        <dbReference type="ARBA" id="ARBA00022741"/>
    </source>
</evidence>
<dbReference type="PROSITE" id="PS00107">
    <property type="entry name" value="PROTEIN_KINASE_ATP"/>
    <property type="match status" value="1"/>
</dbReference>
<dbReference type="PROSITE" id="PS50011">
    <property type="entry name" value="PROTEIN_KINASE_DOM"/>
    <property type="match status" value="1"/>
</dbReference>
<keyword evidence="6 10" id="KW-0547">Nucleotide-binding</keyword>
<sequence>MEALSRKRFAVGNLEEEYEPICELGKGGFGSVVKARHRVTGQLVAIKRLADPGECQSEVMREKRFLEACSGNPFVVGFRGVVRAPDSMELRLVMDHVGPSLRDFLRLRRAEDPPLPEPTVRAIMWQLLQGAKRMHTVHVVHRDIKPDNLLVSADQNLVKICDLGLALHMCDAPPYERAGTTWYMAPEVVLGKPDYDALVDAWSLGCVMAELINGEVLFFPGDNNNGSEACQQIRAIIDVLGVPDGKAWPWFSTTPFATGVLPRLRHRQRRSLLRHKFPATVLSQQGFEVLSGLLTWNPDKRLTASAALKHPWFDDLNAPTALPARNKEDLPSALPNMKHPRTMISPNLLHKRRKIQCA</sequence>
<dbReference type="GO" id="GO:0007346">
    <property type="term" value="P:regulation of mitotic cell cycle"/>
    <property type="evidence" value="ECO:0007669"/>
    <property type="project" value="TreeGrafter"/>
</dbReference>
<name>A0AAV5CDV6_ELECO</name>
<evidence type="ECO:0000313" key="14">
    <source>
        <dbReference type="Proteomes" id="UP001054889"/>
    </source>
</evidence>
<dbReference type="PANTHER" id="PTHR24056:SF562">
    <property type="entry name" value="PROTEIN KINASE DOMAIN-CONTAINING PROTEIN"/>
    <property type="match status" value="1"/>
</dbReference>
<dbReference type="AlphaFoldDB" id="A0AAV5CDV6"/>
<evidence type="ECO:0000256" key="4">
    <source>
        <dbReference type="ARBA" id="ARBA00022553"/>
    </source>
</evidence>
<dbReference type="SUPFAM" id="SSF56112">
    <property type="entry name" value="Protein kinase-like (PK-like)"/>
    <property type="match status" value="1"/>
</dbReference>
<evidence type="ECO:0000256" key="2">
    <source>
        <dbReference type="ARBA" id="ARBA00012409"/>
    </source>
</evidence>
<reference evidence="13" key="1">
    <citation type="journal article" date="2018" name="DNA Res.">
        <title>Multiple hybrid de novo genome assembly of finger millet, an orphan allotetraploid crop.</title>
        <authorList>
            <person name="Hatakeyama M."/>
            <person name="Aluri S."/>
            <person name="Balachadran M.T."/>
            <person name="Sivarajan S.R."/>
            <person name="Patrignani A."/>
            <person name="Gruter S."/>
            <person name="Poveda L."/>
            <person name="Shimizu-Inatsugi R."/>
            <person name="Baeten J."/>
            <person name="Francoijs K.J."/>
            <person name="Nataraja K.N."/>
            <person name="Reddy Y.A.N."/>
            <person name="Phadnis S."/>
            <person name="Ravikumar R.L."/>
            <person name="Schlapbach R."/>
            <person name="Sreeman S.M."/>
            <person name="Shimizu K.K."/>
        </authorList>
    </citation>
    <scope>NUCLEOTIDE SEQUENCE</scope>
</reference>
<evidence type="ECO:0000256" key="7">
    <source>
        <dbReference type="ARBA" id="ARBA00022777"/>
    </source>
</evidence>
<gene>
    <name evidence="13" type="primary">ga13089</name>
    <name evidence="13" type="ORF">PR202_ga13089</name>
</gene>
<dbReference type="SMART" id="SM00220">
    <property type="entry name" value="S_TKc"/>
    <property type="match status" value="1"/>
</dbReference>
<evidence type="ECO:0000256" key="8">
    <source>
        <dbReference type="ARBA" id="ARBA00022840"/>
    </source>
</evidence>
<dbReference type="InterPro" id="IPR008271">
    <property type="entry name" value="Ser/Thr_kinase_AS"/>
</dbReference>
<dbReference type="InterPro" id="IPR000719">
    <property type="entry name" value="Prot_kinase_dom"/>
</dbReference>
<dbReference type="Gene3D" id="3.30.200.20">
    <property type="entry name" value="Phosphorylase Kinase, domain 1"/>
    <property type="match status" value="1"/>
</dbReference>
<dbReference type="GO" id="GO:0005524">
    <property type="term" value="F:ATP binding"/>
    <property type="evidence" value="ECO:0007669"/>
    <property type="project" value="UniProtKB-UniRule"/>
</dbReference>